<evidence type="ECO:0000256" key="1">
    <source>
        <dbReference type="SAM" id="MobiDB-lite"/>
    </source>
</evidence>
<evidence type="ECO:0000313" key="2">
    <source>
        <dbReference type="EMBL" id="GFQ07220.1"/>
    </source>
</evidence>
<dbReference type="Proteomes" id="UP000653305">
    <property type="component" value="Unassembled WGS sequence"/>
</dbReference>
<keyword evidence="3" id="KW-1185">Reference proteome</keyword>
<reference evidence="2" key="1">
    <citation type="submission" date="2020-07" db="EMBL/GenBank/DDBJ databases">
        <title>Ethylene signaling mediates host invasion by parasitic plants.</title>
        <authorList>
            <person name="Yoshida S."/>
        </authorList>
    </citation>
    <scope>NUCLEOTIDE SEQUENCE</scope>
    <source>
        <strain evidence="2">Okayama</strain>
    </source>
</reference>
<feature type="compositionally biased region" description="Polar residues" evidence="1">
    <location>
        <begin position="118"/>
        <end position="131"/>
    </location>
</feature>
<dbReference type="OrthoDB" id="974159at2759"/>
<dbReference type="EMBL" id="BMAC01001428">
    <property type="protein sequence ID" value="GFQ07220.1"/>
    <property type="molecule type" value="Genomic_DNA"/>
</dbReference>
<accession>A0A830D7J5</accession>
<dbReference type="AlphaFoldDB" id="A0A830D7J5"/>
<sequence length="333" mass="37900">MILLKNIRNRHFINLLEIQNHTPTPLNSPIFSEFLFLSPISRRLFSLSALFAAKSDEKIQKRKEPLSSFFKNAIAGSELTNNGGVGAKNSETEKLEEKLRNLEQTVRKLNKERGENGKTPSPVSVQSDSSEQNGAQVNLSAFFTDQKKAKSAKLGYEDMTVHKNLSSDMQMFVHHLYMKGYFKDANFMPKDEFRPTRFEMSYGREFLKFAAVKFGGDHQEIARWLSASDLKKIALFGCPSRGEKPAYAAKHMRKFFGIEEQKVCQKCPLRKPCNLVNKTGNKQQTQLDMAKVMRILIMYAMESVAEQLVVPEEIKASVSRLMKEIIKLSQTTS</sequence>
<comment type="caution">
    <text evidence="2">The sequence shown here is derived from an EMBL/GenBank/DDBJ whole genome shotgun (WGS) entry which is preliminary data.</text>
</comment>
<name>A0A830D7J5_9LAMI</name>
<organism evidence="2 3">
    <name type="scientific">Phtheirospermum japonicum</name>
    <dbReference type="NCBI Taxonomy" id="374723"/>
    <lineage>
        <taxon>Eukaryota</taxon>
        <taxon>Viridiplantae</taxon>
        <taxon>Streptophyta</taxon>
        <taxon>Embryophyta</taxon>
        <taxon>Tracheophyta</taxon>
        <taxon>Spermatophyta</taxon>
        <taxon>Magnoliopsida</taxon>
        <taxon>eudicotyledons</taxon>
        <taxon>Gunneridae</taxon>
        <taxon>Pentapetalae</taxon>
        <taxon>asterids</taxon>
        <taxon>lamiids</taxon>
        <taxon>Lamiales</taxon>
        <taxon>Orobanchaceae</taxon>
        <taxon>Orobanchaceae incertae sedis</taxon>
        <taxon>Phtheirospermum</taxon>
    </lineage>
</organism>
<feature type="region of interest" description="Disordered" evidence="1">
    <location>
        <begin position="108"/>
        <end position="131"/>
    </location>
</feature>
<proteinExistence type="predicted"/>
<evidence type="ECO:0000313" key="3">
    <source>
        <dbReference type="Proteomes" id="UP000653305"/>
    </source>
</evidence>
<protein>
    <submittedName>
        <fullName evidence="2">Uncharacterized protein</fullName>
    </submittedName>
</protein>
<gene>
    <name evidence="2" type="ORF">PHJA_002866100</name>
</gene>